<dbReference type="PROSITE" id="PS01162">
    <property type="entry name" value="QOR_ZETA_CRYSTAL"/>
    <property type="match status" value="1"/>
</dbReference>
<dbReference type="PANTHER" id="PTHR11695">
    <property type="entry name" value="ALCOHOL DEHYDROGENASE RELATED"/>
    <property type="match status" value="1"/>
</dbReference>
<dbReference type="InterPro" id="IPR013154">
    <property type="entry name" value="ADH-like_N"/>
</dbReference>
<feature type="domain" description="Enoyl reductase (ER)" evidence="2">
    <location>
        <begin position="13"/>
        <end position="320"/>
    </location>
</feature>
<name>A0ABY4Q6H9_9ACTN</name>
<dbReference type="SUPFAM" id="SSF50129">
    <property type="entry name" value="GroES-like"/>
    <property type="match status" value="1"/>
</dbReference>
<dbReference type="SUPFAM" id="SSF51735">
    <property type="entry name" value="NAD(P)-binding Rossmann-fold domains"/>
    <property type="match status" value="1"/>
</dbReference>
<dbReference type="Pfam" id="PF13602">
    <property type="entry name" value="ADH_zinc_N_2"/>
    <property type="match status" value="1"/>
</dbReference>
<dbReference type="InterPro" id="IPR036291">
    <property type="entry name" value="NAD(P)-bd_dom_sf"/>
</dbReference>
<sequence>MSDMRAALYDGYGSPEVLYEGTLPRPVAGPGEVLVRVHAASVNGGELMGRAGKVRLVTGLAGRGWPKRTGVDFAGEVAALGSPMPGLSTGDRVWGAMARSQGFGSAAEFVVVRPRQLALAPAGLDLVEAAALPGVGTTVITALRDKAGLAAGERLLVRGASGGVGSVAVQLGRAYGAHVTALAGARNLDFVRGLGADEAFDYATTGAADIGPFDVVLDTVGTELGAYRRLLAPGGRMVSVTFDARRMAASISYILGSAVFGPRRVRFFSGNPGHQLFAELARLTESGAVRPVVDTVYPLADIAGAHRALEAGGVRGKLVVDVRASQAADLS</sequence>
<accession>A0ABY4Q6H9</accession>
<dbReference type="InterPro" id="IPR011032">
    <property type="entry name" value="GroES-like_sf"/>
</dbReference>
<dbReference type="InterPro" id="IPR020843">
    <property type="entry name" value="ER"/>
</dbReference>
<dbReference type="InterPro" id="IPR050700">
    <property type="entry name" value="YIM1/Zinc_Alcohol_DH_Fams"/>
</dbReference>
<dbReference type="CDD" id="cd08267">
    <property type="entry name" value="MDR1"/>
    <property type="match status" value="1"/>
</dbReference>
<evidence type="ECO:0000313" key="3">
    <source>
        <dbReference type="EMBL" id="UQT61000.1"/>
    </source>
</evidence>
<dbReference type="SMART" id="SM00829">
    <property type="entry name" value="PKS_ER"/>
    <property type="match status" value="1"/>
</dbReference>
<dbReference type="PANTHER" id="PTHR11695:SF294">
    <property type="entry name" value="RETICULON-4-INTERACTING PROTEIN 1, MITOCHONDRIAL"/>
    <property type="match status" value="1"/>
</dbReference>
<protein>
    <submittedName>
        <fullName evidence="3">NAD(P)-dependent alcohol dehydrogenase</fullName>
    </submittedName>
</protein>
<evidence type="ECO:0000259" key="2">
    <source>
        <dbReference type="SMART" id="SM00829"/>
    </source>
</evidence>
<dbReference type="Gene3D" id="3.90.180.10">
    <property type="entry name" value="Medium-chain alcohol dehydrogenases, catalytic domain"/>
    <property type="match status" value="1"/>
</dbReference>
<dbReference type="InterPro" id="IPR002364">
    <property type="entry name" value="Quin_OxRdtase/zeta-crystal_CS"/>
</dbReference>
<reference evidence="3 4" key="1">
    <citation type="submission" date="2022-05" db="EMBL/GenBank/DDBJ databases">
        <authorList>
            <person name="Zhou X."/>
            <person name="Li K."/>
            <person name="Man Y."/>
        </authorList>
    </citation>
    <scope>NUCLEOTIDE SEQUENCE [LARGE SCALE GENOMIC DNA]</scope>
    <source>
        <strain evidence="3 4">MS405</strain>
    </source>
</reference>
<organism evidence="3 4">
    <name type="scientific">Streptomyces durmitorensis</name>
    <dbReference type="NCBI Taxonomy" id="319947"/>
    <lineage>
        <taxon>Bacteria</taxon>
        <taxon>Bacillati</taxon>
        <taxon>Actinomycetota</taxon>
        <taxon>Actinomycetes</taxon>
        <taxon>Kitasatosporales</taxon>
        <taxon>Streptomycetaceae</taxon>
        <taxon>Streptomyces</taxon>
    </lineage>
</organism>
<dbReference type="Gene3D" id="3.40.50.720">
    <property type="entry name" value="NAD(P)-binding Rossmann-like Domain"/>
    <property type="match status" value="1"/>
</dbReference>
<keyword evidence="1" id="KW-0560">Oxidoreductase</keyword>
<dbReference type="Pfam" id="PF08240">
    <property type="entry name" value="ADH_N"/>
    <property type="match status" value="1"/>
</dbReference>
<evidence type="ECO:0000313" key="4">
    <source>
        <dbReference type="Proteomes" id="UP000829992"/>
    </source>
</evidence>
<gene>
    <name evidence="3" type="ORF">M4V62_41310</name>
</gene>
<proteinExistence type="predicted"/>
<dbReference type="EMBL" id="CP097289">
    <property type="protein sequence ID" value="UQT61000.1"/>
    <property type="molecule type" value="Genomic_DNA"/>
</dbReference>
<dbReference type="Proteomes" id="UP000829992">
    <property type="component" value="Chromosome"/>
</dbReference>
<keyword evidence="4" id="KW-1185">Reference proteome</keyword>
<evidence type="ECO:0000256" key="1">
    <source>
        <dbReference type="ARBA" id="ARBA00023002"/>
    </source>
</evidence>
<dbReference type="RefSeq" id="WP_249592332.1">
    <property type="nucleotide sequence ID" value="NZ_BAAAQL010000018.1"/>
</dbReference>